<dbReference type="GO" id="GO:0016874">
    <property type="term" value="F:ligase activity"/>
    <property type="evidence" value="ECO:0007669"/>
    <property type="project" value="UniProtKB-KW"/>
</dbReference>
<evidence type="ECO:0000259" key="1">
    <source>
        <dbReference type="Pfam" id="PF00501"/>
    </source>
</evidence>
<dbReference type="PANTHER" id="PTHR24096">
    <property type="entry name" value="LONG-CHAIN-FATTY-ACID--COA LIGASE"/>
    <property type="match status" value="1"/>
</dbReference>
<evidence type="ECO:0000259" key="2">
    <source>
        <dbReference type="Pfam" id="PF13193"/>
    </source>
</evidence>
<dbReference type="Pfam" id="PF00501">
    <property type="entry name" value="AMP-binding"/>
    <property type="match status" value="1"/>
</dbReference>
<dbReference type="Proteomes" id="UP001166291">
    <property type="component" value="Unassembled WGS sequence"/>
</dbReference>
<protein>
    <submittedName>
        <fullName evidence="3">Acyl--CoA ligase</fullName>
    </submittedName>
</protein>
<dbReference type="RefSeq" id="WP_219044739.1">
    <property type="nucleotide sequence ID" value="NZ_JAHWDQ010000006.1"/>
</dbReference>
<dbReference type="EMBL" id="JAHWDQ010000006">
    <property type="protein sequence ID" value="MBW2942492.1"/>
    <property type="molecule type" value="Genomic_DNA"/>
</dbReference>
<reference evidence="3" key="1">
    <citation type="submission" date="2021-07" db="EMBL/GenBank/DDBJ databases">
        <title>Zhongshania sp. CAU 1632 isolated from seawater.</title>
        <authorList>
            <person name="Kim W."/>
        </authorList>
    </citation>
    <scope>NUCLEOTIDE SEQUENCE</scope>
    <source>
        <strain evidence="3">CAU 1632</strain>
    </source>
</reference>
<sequence length="562" mass="60900">MTIAENDLKAGLSSIVGSSLAAEVGLGSLTMAGFITELGERFGERDALCWRDLQGELQEWSYAQMVDECRRVAAALIAAGAGKGSRVGVLISNRPEWIFAAFGSAMAGAVCVALNTFSTPAELEYQLKHADVEFLFMEAKVASKNFLQDIQNLCPAIVNGSGNSLDAAYPFLRKIICTEDVSAFPGIIAWQHFLDAGADVPTDIIDARISASDPLDMGLIFFSSGSTALPKAIQQTQRAAMLQCWRFGQWYGVDPDVRSWSANGFFWSGNFAMAFGSTLTIGGCLVLQRFFDPDESLALFQEQKVSLAIAWPHQEARLTECPAWADTDLSALQYVDANLTLASHPDIEGKWRQPNGYGMTETFTFIAGDKGSRVEAGTHGPVLPGNTVRIIDPDTGEILPIGQSGEIIVKGPTLMAGYLKVPTENTFDSDGFMHSGDAGHFTESGQLVWEGRLSDTIKTGGANVSPSEIDAVLSTHAAIQSTFTVGVPHDTLGEIVVSCVILRDAKTLTEEELRVFAKQTLASYKVPRRVLFFSEEELPMTGSNKIRRPELKKLVVERMTEA</sequence>
<feature type="domain" description="AMP-dependent synthetase/ligase" evidence="1">
    <location>
        <begin position="40"/>
        <end position="419"/>
    </location>
</feature>
<dbReference type="InterPro" id="IPR025110">
    <property type="entry name" value="AMP-bd_C"/>
</dbReference>
<gene>
    <name evidence="3" type="ORF">KXJ70_16970</name>
</gene>
<dbReference type="CDD" id="cd04433">
    <property type="entry name" value="AFD_class_I"/>
    <property type="match status" value="1"/>
</dbReference>
<proteinExistence type="predicted"/>
<dbReference type="InterPro" id="IPR000873">
    <property type="entry name" value="AMP-dep_synth/lig_dom"/>
</dbReference>
<comment type="caution">
    <text evidence="3">The sequence shown here is derived from an EMBL/GenBank/DDBJ whole genome shotgun (WGS) entry which is preliminary data.</text>
</comment>
<evidence type="ECO:0000313" key="4">
    <source>
        <dbReference type="Proteomes" id="UP001166291"/>
    </source>
</evidence>
<accession>A0ABS6VVZ3</accession>
<name>A0ABS6VVZ3_9GAMM</name>
<keyword evidence="4" id="KW-1185">Reference proteome</keyword>
<organism evidence="3 4">
    <name type="scientific">Zhongshania aquimaris</name>
    <dbReference type="NCBI Taxonomy" id="2857107"/>
    <lineage>
        <taxon>Bacteria</taxon>
        <taxon>Pseudomonadati</taxon>
        <taxon>Pseudomonadota</taxon>
        <taxon>Gammaproteobacteria</taxon>
        <taxon>Cellvibrionales</taxon>
        <taxon>Spongiibacteraceae</taxon>
        <taxon>Zhongshania</taxon>
    </lineage>
</organism>
<feature type="domain" description="AMP-binding enzyme C-terminal" evidence="2">
    <location>
        <begin position="468"/>
        <end position="545"/>
    </location>
</feature>
<dbReference type="Pfam" id="PF13193">
    <property type="entry name" value="AMP-binding_C"/>
    <property type="match status" value="1"/>
</dbReference>
<evidence type="ECO:0000313" key="3">
    <source>
        <dbReference type="EMBL" id="MBW2942492.1"/>
    </source>
</evidence>
<keyword evidence="3" id="KW-0436">Ligase</keyword>